<evidence type="ECO:0000256" key="3">
    <source>
        <dbReference type="ARBA" id="ARBA00022989"/>
    </source>
</evidence>
<feature type="transmembrane region" description="Helical" evidence="5">
    <location>
        <begin position="73"/>
        <end position="93"/>
    </location>
</feature>
<dbReference type="PIRSF" id="PIRSF030066">
    <property type="entry name" value="UCP030066"/>
    <property type="match status" value="1"/>
</dbReference>
<dbReference type="InterPro" id="IPR016944">
    <property type="entry name" value="UCP030066"/>
</dbReference>
<name>A0ABQ1YH17_9BACT</name>
<evidence type="ECO:0000256" key="2">
    <source>
        <dbReference type="ARBA" id="ARBA00022692"/>
    </source>
</evidence>
<feature type="transmembrane region" description="Helical" evidence="5">
    <location>
        <begin position="7"/>
        <end position="26"/>
    </location>
</feature>
<dbReference type="Proteomes" id="UP000600214">
    <property type="component" value="Unassembled WGS sequence"/>
</dbReference>
<protein>
    <recommendedName>
        <fullName evidence="8">DoxX-like family protein</fullName>
    </recommendedName>
</protein>
<dbReference type="Pfam" id="PF13564">
    <property type="entry name" value="DoxX_2"/>
    <property type="match status" value="1"/>
</dbReference>
<feature type="transmembrane region" description="Helical" evidence="5">
    <location>
        <begin position="46"/>
        <end position="64"/>
    </location>
</feature>
<dbReference type="InterPro" id="IPR032808">
    <property type="entry name" value="DoxX"/>
</dbReference>
<evidence type="ECO:0000256" key="4">
    <source>
        <dbReference type="ARBA" id="ARBA00023136"/>
    </source>
</evidence>
<evidence type="ECO:0008006" key="8">
    <source>
        <dbReference type="Google" id="ProtNLM"/>
    </source>
</evidence>
<reference evidence="7" key="1">
    <citation type="journal article" date="2019" name="Int. J. Syst. Evol. Microbiol.">
        <title>The Global Catalogue of Microorganisms (GCM) 10K type strain sequencing project: providing services to taxonomists for standard genome sequencing and annotation.</title>
        <authorList>
            <consortium name="The Broad Institute Genomics Platform"/>
            <consortium name="The Broad Institute Genome Sequencing Center for Infectious Disease"/>
            <person name="Wu L."/>
            <person name="Ma J."/>
        </authorList>
    </citation>
    <scope>NUCLEOTIDE SEQUENCE [LARGE SCALE GENOMIC DNA]</scope>
    <source>
        <strain evidence="7">CGMCC 1.15288</strain>
    </source>
</reference>
<sequence>MEKRKRIIYWIFTAWLALGMTSTGIVQLMKMQKEVDMFAHLGYPEYLLTIIGAWKILGVVAVLIPKFPLIKEWAYAGFFFCMTGAIVSHMALGDPIGEVAPPLLLLVLTVISWYFRPAGRRLIPVQI</sequence>
<accession>A0ABQ1YH17</accession>
<dbReference type="RefSeq" id="WP_188928836.1">
    <property type="nucleotide sequence ID" value="NZ_BMIA01000001.1"/>
</dbReference>
<comment type="caution">
    <text evidence="6">The sequence shown here is derived from an EMBL/GenBank/DDBJ whole genome shotgun (WGS) entry which is preliminary data.</text>
</comment>
<evidence type="ECO:0000256" key="5">
    <source>
        <dbReference type="SAM" id="Phobius"/>
    </source>
</evidence>
<keyword evidence="4 5" id="KW-0472">Membrane</keyword>
<evidence type="ECO:0000313" key="7">
    <source>
        <dbReference type="Proteomes" id="UP000600214"/>
    </source>
</evidence>
<organism evidence="6 7">
    <name type="scientific">Dyadobacter endophyticus</name>
    <dbReference type="NCBI Taxonomy" id="1749036"/>
    <lineage>
        <taxon>Bacteria</taxon>
        <taxon>Pseudomonadati</taxon>
        <taxon>Bacteroidota</taxon>
        <taxon>Cytophagia</taxon>
        <taxon>Cytophagales</taxon>
        <taxon>Spirosomataceae</taxon>
        <taxon>Dyadobacter</taxon>
    </lineage>
</organism>
<keyword evidence="7" id="KW-1185">Reference proteome</keyword>
<keyword evidence="3 5" id="KW-1133">Transmembrane helix</keyword>
<comment type="subcellular location">
    <subcellularLocation>
        <location evidence="1">Membrane</location>
        <topology evidence="1">Multi-pass membrane protein</topology>
    </subcellularLocation>
</comment>
<evidence type="ECO:0000313" key="6">
    <source>
        <dbReference type="EMBL" id="GGH24369.1"/>
    </source>
</evidence>
<gene>
    <name evidence="6" type="ORF">GCM10007423_07750</name>
</gene>
<evidence type="ECO:0000256" key="1">
    <source>
        <dbReference type="ARBA" id="ARBA00004141"/>
    </source>
</evidence>
<dbReference type="EMBL" id="BMIA01000001">
    <property type="protein sequence ID" value="GGH24369.1"/>
    <property type="molecule type" value="Genomic_DNA"/>
</dbReference>
<proteinExistence type="predicted"/>
<keyword evidence="2 5" id="KW-0812">Transmembrane</keyword>
<feature type="transmembrane region" description="Helical" evidence="5">
    <location>
        <begin position="99"/>
        <end position="115"/>
    </location>
</feature>